<dbReference type="PROSITE" id="PS50110">
    <property type="entry name" value="RESPONSE_REGULATORY"/>
    <property type="match status" value="1"/>
</dbReference>
<evidence type="ECO:0000256" key="4">
    <source>
        <dbReference type="HAMAP-Rule" id="MF_00099"/>
    </source>
</evidence>
<keyword evidence="4 6" id="KW-0597">Phosphoprotein</keyword>
<dbReference type="InterPro" id="IPR011006">
    <property type="entry name" value="CheY-like_superfamily"/>
</dbReference>
<dbReference type="NCBIfam" id="NF001965">
    <property type="entry name" value="PRK00742.1"/>
    <property type="match status" value="1"/>
</dbReference>
<evidence type="ECO:0000313" key="10">
    <source>
        <dbReference type="Proteomes" id="UP000000270"/>
    </source>
</evidence>
<dbReference type="CDD" id="cd17541">
    <property type="entry name" value="REC_CheB-like"/>
    <property type="match status" value="1"/>
</dbReference>
<evidence type="ECO:0000256" key="6">
    <source>
        <dbReference type="PROSITE-ProRule" id="PRU00169"/>
    </source>
</evidence>
<comment type="catalytic activity">
    <reaction evidence="4">
        <text>L-glutaminyl-[protein] + H2O = L-glutamyl-[protein] + NH4(+)</text>
        <dbReference type="Rhea" id="RHEA:16441"/>
        <dbReference type="Rhea" id="RHEA-COMP:10207"/>
        <dbReference type="Rhea" id="RHEA-COMP:10208"/>
        <dbReference type="ChEBI" id="CHEBI:15377"/>
        <dbReference type="ChEBI" id="CHEBI:28938"/>
        <dbReference type="ChEBI" id="CHEBI:29973"/>
        <dbReference type="ChEBI" id="CHEBI:30011"/>
        <dbReference type="EC" id="3.5.1.44"/>
    </reaction>
</comment>
<dbReference type="HAMAP" id="MF_00099">
    <property type="entry name" value="CheB_chemtxs"/>
    <property type="match status" value="1"/>
</dbReference>
<dbReference type="GO" id="GO:0050568">
    <property type="term" value="F:protein-glutamine glutaminase activity"/>
    <property type="evidence" value="ECO:0007669"/>
    <property type="project" value="UniProtKB-UniRule"/>
</dbReference>
<dbReference type="PROSITE" id="PS50122">
    <property type="entry name" value="CHEB"/>
    <property type="match status" value="1"/>
</dbReference>
<dbReference type="EC" id="3.1.1.61" evidence="4"/>
<evidence type="ECO:0000259" key="7">
    <source>
        <dbReference type="PROSITE" id="PS50110"/>
    </source>
</evidence>
<evidence type="ECO:0000313" key="9">
    <source>
        <dbReference type="EMBL" id="BAF86662.1"/>
    </source>
</evidence>
<evidence type="ECO:0000256" key="5">
    <source>
        <dbReference type="PROSITE-ProRule" id="PRU00050"/>
    </source>
</evidence>
<comment type="subcellular location">
    <subcellularLocation>
        <location evidence="4">Cytoplasm</location>
    </subcellularLocation>
</comment>
<reference evidence="10" key="2">
    <citation type="submission" date="2007-04" db="EMBL/GenBank/DDBJ databases">
        <title>Complete genome sequence of the nitrogen-fixing bacterium Azorhizobium caulinodans ORS571.</title>
        <authorList>
            <person name="Lee K.B."/>
            <person name="Backer P.D."/>
            <person name="Aono T."/>
            <person name="Liu C.T."/>
            <person name="Suzuki S."/>
            <person name="Suzuki T."/>
            <person name="Kaneko T."/>
            <person name="Yamada M."/>
            <person name="Tabata S."/>
            <person name="Kupfer D.M."/>
            <person name="Najar F.Z."/>
            <person name="Wiley G.B."/>
            <person name="Roe B."/>
            <person name="Binnewies T."/>
            <person name="Ussery D."/>
            <person name="Vereecke D."/>
            <person name="Gevers D."/>
            <person name="Holsters M."/>
            <person name="Oyaizu H."/>
        </authorList>
    </citation>
    <scope>NUCLEOTIDE SEQUENCE [LARGE SCALE GENOMIC DNA]</scope>
    <source>
        <strain evidence="10">ATCC 43989 / DSM 5975 / JCM 20966 / LMG 6465 / NBRC 14845 / NCIMB 13405 / ORS 571</strain>
    </source>
</reference>
<accession>A8IPP4</accession>
<keyword evidence="1 4" id="KW-0145">Chemotaxis</keyword>
<protein>
    <recommendedName>
        <fullName evidence="4">Protein-glutamate methylesterase/protein-glutamine glutaminase</fullName>
        <ecNumber evidence="4">3.1.1.61</ecNumber>
        <ecNumber evidence="4">3.5.1.44</ecNumber>
    </recommendedName>
</protein>
<dbReference type="KEGG" id="azc:AZC_0664"/>
<dbReference type="InterPro" id="IPR001789">
    <property type="entry name" value="Sig_transdc_resp-reg_receiver"/>
</dbReference>
<feature type="active site" evidence="4 5">
    <location>
        <position position="256"/>
    </location>
</feature>
<dbReference type="Pfam" id="PF01339">
    <property type="entry name" value="CheB_methylest"/>
    <property type="match status" value="1"/>
</dbReference>
<organism evidence="9 10">
    <name type="scientific">Azorhizobium caulinodans (strain ATCC 43989 / DSM 5975 / JCM 20966 / LMG 6465 / NBRC 14845 / NCIMB 13405 / ORS 571)</name>
    <dbReference type="NCBI Taxonomy" id="438753"/>
    <lineage>
        <taxon>Bacteria</taxon>
        <taxon>Pseudomonadati</taxon>
        <taxon>Pseudomonadota</taxon>
        <taxon>Alphaproteobacteria</taxon>
        <taxon>Hyphomicrobiales</taxon>
        <taxon>Xanthobacteraceae</taxon>
        <taxon>Azorhizobium</taxon>
    </lineage>
</organism>
<dbReference type="InterPro" id="IPR000673">
    <property type="entry name" value="Sig_transdc_resp-reg_Me-estase"/>
</dbReference>
<dbReference type="EMBL" id="AP009384">
    <property type="protein sequence ID" value="BAF86662.1"/>
    <property type="molecule type" value="Genomic_DNA"/>
</dbReference>
<keyword evidence="4" id="KW-0963">Cytoplasm</keyword>
<name>A8IPP4_AZOC5</name>
<dbReference type="HOGENOM" id="CLU_000445_51_0_5"/>
<dbReference type="SUPFAM" id="SSF52172">
    <property type="entry name" value="CheY-like"/>
    <property type="match status" value="1"/>
</dbReference>
<feature type="active site" evidence="4 5">
    <location>
        <position position="352"/>
    </location>
</feature>
<evidence type="ECO:0000256" key="3">
    <source>
        <dbReference type="ARBA" id="ARBA00048267"/>
    </source>
</evidence>
<reference evidence="9 10" key="1">
    <citation type="journal article" date="2007" name="Appl. Environ. Microbiol.">
        <title>Rhizobial factors required for stem nodule maturation and maintenance in Sesbania rostrata-Azorhizobium caulinodans ORS571 symbiosis.</title>
        <authorList>
            <person name="Suzuki S."/>
            <person name="Aono T."/>
            <person name="Lee KB."/>
            <person name="Suzuki T."/>
            <person name="Liu CT."/>
            <person name="Miwa H."/>
            <person name="Wakao S."/>
            <person name="Iki T."/>
            <person name="Oyaizu H."/>
        </authorList>
    </citation>
    <scope>NUCLEOTIDE SEQUENCE [LARGE SCALE GENOMIC DNA]</scope>
    <source>
        <strain evidence="10">ATCC 43989 / DSM 5975 / JCM 20966 / LMG 6465 / NBRC 14845 / NCIMB 13405 / ORS 571</strain>
    </source>
</reference>
<dbReference type="GO" id="GO:0006935">
    <property type="term" value="P:chemotaxis"/>
    <property type="evidence" value="ECO:0007669"/>
    <property type="project" value="UniProtKB-UniRule"/>
</dbReference>
<comment type="function">
    <text evidence="4">Involved in chemotaxis. Part of a chemotaxis signal transduction system that modulates chemotaxis in response to various stimuli. Catalyzes the demethylation of specific methylglutamate residues introduced into the chemoreceptors (methyl-accepting chemotaxis proteins or MCP) by CheR. Also mediates the irreversible deamidation of specific glutamine residues to glutamic acid.</text>
</comment>
<feature type="domain" description="CheB-type methylesterase" evidence="8">
    <location>
        <begin position="219"/>
        <end position="410"/>
    </location>
</feature>
<sequence length="412" mass="42214">MSTSAPSADTGAVEDPIRVMIVDDSVFIRGILSNWLGESPDLRVVATHANGRRAVDDVQKSLPDVVILDLEMPEMDGLTALPLILEKKPNTVVLVASTLTRRGAEVSLKAMSLGAADYVPKPDAGRGISAADEFRRDLTAKVRSLGQRVRRRGSLPRVMAAAAASAAAAPAAAPATAGAAAPAPARPAAPAAGAAPAAPVSAFAKPKVNDKRRPYSMSPVTVLAVGSSTGGPQALTRLFTDIGPSIANVPVVIVQHMPATFTAILAEHVGRAAGRPAAEGIDGEVVKPGHIYIAPGGKHMVLEKSGNDKVIRLHDGPPVNFCKPAVDPMFDTVSEIYGRNALAVVLTGMGSDGAKGAGRIADAGGSVIAQDEETSVVWGMPGATVQMGNASEVLSIADIGRKVSRLLTGGRA</sequence>
<dbReference type="GO" id="GO:0008984">
    <property type="term" value="F:protein-glutamate methylesterase activity"/>
    <property type="evidence" value="ECO:0007669"/>
    <property type="project" value="UniProtKB-UniRule"/>
</dbReference>
<dbReference type="EC" id="3.5.1.44" evidence="4"/>
<dbReference type="PANTHER" id="PTHR42872:SF3">
    <property type="entry name" value="PROTEIN-GLUTAMATE METHYLESTERASE_PROTEIN-GLUTAMINE GLUTAMINASE 1"/>
    <property type="match status" value="1"/>
</dbReference>
<dbReference type="Pfam" id="PF00072">
    <property type="entry name" value="Response_reg"/>
    <property type="match status" value="1"/>
</dbReference>
<feature type="active site" evidence="4 5">
    <location>
        <position position="228"/>
    </location>
</feature>
<reference evidence="9 10" key="5">
    <citation type="journal article" date="2010" name="Appl. Environ. Microbiol.">
        <title>phrR-like gene praR of Azorhizobium caulinodans ORS571 is essential for symbiosis with Sesbania rostrata and is involved in expression of reb genes.</title>
        <authorList>
            <person name="Akiba N."/>
            <person name="Aono T."/>
            <person name="Toyazaki H."/>
            <person name="Sato S."/>
            <person name="Oyaizu H."/>
        </authorList>
    </citation>
    <scope>NUCLEOTIDE SEQUENCE [LARGE SCALE GENOMIC DNA]</scope>
    <source>
        <strain evidence="10">ATCC 43989 / DSM 5975 / JCM 20966 / LMG 6465 / NBRC 14845 / NCIMB 13405 / ORS 571</strain>
    </source>
</reference>
<dbReference type="InterPro" id="IPR008248">
    <property type="entry name" value="CheB-like"/>
</dbReference>
<dbReference type="Proteomes" id="UP000000270">
    <property type="component" value="Chromosome"/>
</dbReference>
<dbReference type="GO" id="GO:0005737">
    <property type="term" value="C:cytoplasm"/>
    <property type="evidence" value="ECO:0007669"/>
    <property type="project" value="UniProtKB-SubCell"/>
</dbReference>
<keyword evidence="10" id="KW-1185">Reference proteome</keyword>
<evidence type="ECO:0000256" key="2">
    <source>
        <dbReference type="ARBA" id="ARBA00022801"/>
    </source>
</evidence>
<dbReference type="PANTHER" id="PTHR42872">
    <property type="entry name" value="PROTEIN-GLUTAMATE METHYLESTERASE/PROTEIN-GLUTAMINE GLUTAMINASE"/>
    <property type="match status" value="1"/>
</dbReference>
<comment type="PTM">
    <text evidence="4">Phosphorylated by CheA. Phosphorylation of the N-terminal regulatory domain activates the methylesterase activity.</text>
</comment>
<keyword evidence="2 4" id="KW-0378">Hydrolase</keyword>
<dbReference type="STRING" id="438753.AZC_0664"/>
<dbReference type="SUPFAM" id="SSF52738">
    <property type="entry name" value="Methylesterase CheB, C-terminal domain"/>
    <property type="match status" value="1"/>
</dbReference>
<dbReference type="Gene3D" id="3.40.50.180">
    <property type="entry name" value="Methylesterase CheB, C-terminal domain"/>
    <property type="match status" value="1"/>
</dbReference>
<feature type="modified residue" description="4-aspartylphosphate" evidence="4 6">
    <location>
        <position position="69"/>
    </location>
</feature>
<comment type="catalytic activity">
    <reaction evidence="3 4">
        <text>[protein]-L-glutamate 5-O-methyl ester + H2O = L-glutamyl-[protein] + methanol + H(+)</text>
        <dbReference type="Rhea" id="RHEA:23236"/>
        <dbReference type="Rhea" id="RHEA-COMP:10208"/>
        <dbReference type="Rhea" id="RHEA-COMP:10311"/>
        <dbReference type="ChEBI" id="CHEBI:15377"/>
        <dbReference type="ChEBI" id="CHEBI:15378"/>
        <dbReference type="ChEBI" id="CHEBI:17790"/>
        <dbReference type="ChEBI" id="CHEBI:29973"/>
        <dbReference type="ChEBI" id="CHEBI:82795"/>
        <dbReference type="EC" id="3.1.1.61"/>
    </reaction>
</comment>
<dbReference type="AlphaFoldDB" id="A8IPP4"/>
<proteinExistence type="inferred from homology"/>
<feature type="domain" description="Response regulatory" evidence="7">
    <location>
        <begin position="18"/>
        <end position="136"/>
    </location>
</feature>
<dbReference type="eggNOG" id="COG2201">
    <property type="taxonomic scope" value="Bacteria"/>
</dbReference>
<comment type="domain">
    <text evidence="4">Contains a C-terminal catalytic domain, and an N-terminal region which modulates catalytic activity.</text>
</comment>
<dbReference type="GO" id="GO:0000156">
    <property type="term" value="F:phosphorelay response regulator activity"/>
    <property type="evidence" value="ECO:0007669"/>
    <property type="project" value="InterPro"/>
</dbReference>
<gene>
    <name evidence="4" type="primary">cheB</name>
    <name evidence="9" type="ordered locus">AZC_0664</name>
</gene>
<reference evidence="9 10" key="3">
    <citation type="journal article" date="2008" name="BMC Genomics">
        <title>The genome of the versatile nitrogen fixer Azorhizobium caulinodans ORS571.</title>
        <authorList>
            <person name="Lee KB."/>
            <person name="Backer P.D."/>
            <person name="Aono T."/>
            <person name="Liu CT."/>
            <person name="Suzuki S."/>
            <person name="Suzuki T."/>
            <person name="Kaneko T."/>
            <person name="Yamada M."/>
            <person name="Tabata S."/>
            <person name="Kupfer D.M."/>
            <person name="Najar F.Z."/>
            <person name="Wiley G.B."/>
            <person name="Roe B."/>
            <person name="Binnewies T.T."/>
            <person name="Ussery D.W."/>
            <person name="D'Haeze W."/>
            <person name="Herder J.D."/>
            <person name="Gevers D."/>
            <person name="Vereecke D."/>
            <person name="Holsters M."/>
            <person name="Oyaizu H."/>
        </authorList>
    </citation>
    <scope>NUCLEOTIDE SEQUENCE [LARGE SCALE GENOMIC DNA]</scope>
    <source>
        <strain evidence="10">ATCC 43989 / DSM 5975 / JCM 20966 / LMG 6465 / NBRC 14845 / NCIMB 13405 / ORS 571</strain>
    </source>
</reference>
<dbReference type="InterPro" id="IPR035909">
    <property type="entry name" value="CheB_C"/>
</dbReference>
<dbReference type="RefSeq" id="WP_012169195.1">
    <property type="nucleotide sequence ID" value="NC_009937.1"/>
</dbReference>
<dbReference type="Gene3D" id="3.40.50.2300">
    <property type="match status" value="1"/>
</dbReference>
<dbReference type="CDD" id="cd16432">
    <property type="entry name" value="CheB_Rec"/>
    <property type="match status" value="1"/>
</dbReference>
<reference evidence="9 10" key="4">
    <citation type="journal article" date="2009" name="Appl. Environ. Microbiol.">
        <title>Comparative genome-wide transcriptional profiling of Azorhizobium caulinodans ORS571 grown under free-living and symbiotic conditions.</title>
        <authorList>
            <person name="Tsukada S."/>
            <person name="Aono T."/>
            <person name="Akiba N."/>
            <person name="Lee KB."/>
            <person name="Liu CT."/>
            <person name="Toyazaki H."/>
            <person name="Oyaizu H."/>
        </authorList>
    </citation>
    <scope>NUCLEOTIDE SEQUENCE [LARGE SCALE GENOMIC DNA]</scope>
    <source>
        <strain evidence="10">ATCC 43989 / DSM 5975 / JCM 20966 / LMG 6465 / NBRC 14845 / NCIMB 13405 / ORS 571</strain>
    </source>
</reference>
<evidence type="ECO:0000259" key="8">
    <source>
        <dbReference type="PROSITE" id="PS50122"/>
    </source>
</evidence>
<dbReference type="SMART" id="SM00448">
    <property type="entry name" value="REC"/>
    <property type="match status" value="1"/>
</dbReference>
<reference evidence="9 10" key="6">
    <citation type="journal article" date="2011" name="Appl. Environ. Microbiol.">
        <title>Involvement of the azorhizobial chromosome partition gene (parA) in the onset of bacteroid differentiation during Sesbania rostrata stem nodule development.</title>
        <authorList>
            <person name="Liu CT."/>
            <person name="Lee KB."/>
            <person name="Wang YS."/>
            <person name="Peng MH."/>
            <person name="Lee KT."/>
            <person name="Suzuki S."/>
            <person name="Suzuki T."/>
            <person name="Oyaizu H."/>
        </authorList>
    </citation>
    <scope>NUCLEOTIDE SEQUENCE [LARGE SCALE GENOMIC DNA]</scope>
    <source>
        <strain evidence="10">ATCC 43989 / DSM 5975 / JCM 20966 / LMG 6465 / NBRC 14845 / NCIMB 13405 / ORS 571</strain>
    </source>
</reference>
<comment type="similarity">
    <text evidence="4">Belongs to the CheB family.</text>
</comment>
<evidence type="ECO:0000256" key="1">
    <source>
        <dbReference type="ARBA" id="ARBA00022500"/>
    </source>
</evidence>